<feature type="compositionally biased region" description="Polar residues" evidence="1">
    <location>
        <begin position="14"/>
        <end position="23"/>
    </location>
</feature>
<evidence type="ECO:0000313" key="4">
    <source>
        <dbReference type="Proteomes" id="UP000494274"/>
    </source>
</evidence>
<evidence type="ECO:0000256" key="1">
    <source>
        <dbReference type="SAM" id="MobiDB-lite"/>
    </source>
</evidence>
<dbReference type="Proteomes" id="UP000494274">
    <property type="component" value="Unassembled WGS sequence"/>
</dbReference>
<dbReference type="RefSeq" id="WP_254608672.1">
    <property type="nucleotide sequence ID" value="NZ_CABVQI010000035.1"/>
</dbReference>
<organism evidence="3 4">
    <name type="scientific">Burkholderia lata (strain ATCC 17760 / DSM 23089 / LMG 22485 / NCIMB 9086 / R18194 / 383)</name>
    <dbReference type="NCBI Taxonomy" id="482957"/>
    <lineage>
        <taxon>Bacteria</taxon>
        <taxon>Pseudomonadati</taxon>
        <taxon>Pseudomonadota</taxon>
        <taxon>Betaproteobacteria</taxon>
        <taxon>Burkholderiales</taxon>
        <taxon>Burkholderiaceae</taxon>
        <taxon>Burkholderia</taxon>
        <taxon>Burkholderia cepacia complex</taxon>
    </lineage>
</organism>
<feature type="domain" description="T6SS Tle3 phospholipase effector alpha/beta" evidence="2">
    <location>
        <begin position="76"/>
        <end position="426"/>
    </location>
</feature>
<evidence type="ECO:0000259" key="2">
    <source>
        <dbReference type="Pfam" id="PF24322"/>
    </source>
</evidence>
<dbReference type="InterPro" id="IPR056221">
    <property type="entry name" value="Tle3_ab_dom"/>
</dbReference>
<proteinExistence type="predicted"/>
<evidence type="ECO:0000313" key="3">
    <source>
        <dbReference type="EMBL" id="VWD47251.1"/>
    </source>
</evidence>
<feature type="region of interest" description="Disordered" evidence="1">
    <location>
        <begin position="592"/>
        <end position="623"/>
    </location>
</feature>
<feature type="compositionally biased region" description="Gly residues" evidence="1">
    <location>
        <begin position="27"/>
        <end position="46"/>
    </location>
</feature>
<feature type="region of interest" description="Disordered" evidence="1">
    <location>
        <begin position="1"/>
        <end position="50"/>
    </location>
</feature>
<dbReference type="Pfam" id="PF24322">
    <property type="entry name" value="Tle3"/>
    <property type="match status" value="1"/>
</dbReference>
<accession>A0A6P3AIL5</accession>
<reference evidence="3 4" key="1">
    <citation type="submission" date="2019-09" db="EMBL/GenBank/DDBJ databases">
        <authorList>
            <person name="Depoorter E."/>
        </authorList>
    </citation>
    <scope>NUCLEOTIDE SEQUENCE [LARGE SCALE GENOMIC DNA]</scope>
    <source>
        <strain evidence="3">R-18112</strain>
    </source>
</reference>
<dbReference type="EMBL" id="CABVQI010000035">
    <property type="protein sequence ID" value="VWD47251.1"/>
    <property type="molecule type" value="Genomic_DNA"/>
</dbReference>
<protein>
    <submittedName>
        <fullName evidence="3">Membrane protein</fullName>
    </submittedName>
</protein>
<sequence>MADTADTAPASPGASENNPSAQAVASDGGGLDPRTPAGGGASGGGDDSQNRYLIANGNGVVTLNQSDYLCVMQMPLPGIVIFVHGVNSEGEWFEPGEEGLCAGLNTRLGRADDHLTHRGPQGGQMGPMRYMKSLTDDGFINPKLTSKSYLQPDENTYSPVIHFRWGYRANAEELKRYGESIFLNEQNYWGGGPFANGCGSLPDLWNAGVDPRIFGFINVQGLNPTQRPLFETPPRMYNVMGALRLAKLIGSIRKVQADVPITVVCHSQGNMVGIAAAFLGDRLSKDAGVRCVADTYVLANPPYGIVGSIEGDNSPFMEDWTERNDKDKHGNRGRVESQARAKTLKAFFELIAQSKDAEDKRDPLDLRMTMANMKPGEDGKPAYDPDNDRKQYGVQNHTYGRVTLYSCPHDQVISAAPVQGMGWRGLHPDEVELVKGSSLFTQRVFATNFQVGQAEPVTYDTWKDDWRYGKGSSDLFFYPTSPPAKYSLVKALRGNPNWYGKVGTIALAPVLYIVTMATSALGVMRVNAEPPKKCGKTQEGWHVICDAPGLPEPFFPQAIRYGAVVRVKDGNAESDFNEDNDPVAAARNKDKTSINTTDPYDTYKAKGKHAAEMAPKGDADSEASQRYEDRAIARMEARHDNKSDWVKDGVVVGEAGPNAQVPDGYQKWRNKQIVHILGAAVNNPTNHSTIMTNPKHARLALAYDVAIGICRVSREQLNKFRIEADWRFGRQLGDDNPNHVYSEYFGYGTMNKQSLVDWVSTDHEATLPDTIDDTRQGGALLSLGGGV</sequence>
<dbReference type="AlphaFoldDB" id="A0A6P3AIL5"/>
<feature type="compositionally biased region" description="Basic and acidic residues" evidence="1">
    <location>
        <begin position="601"/>
        <end position="623"/>
    </location>
</feature>
<name>A0A6P3AIL5_BURL3</name>
<gene>
    <name evidence="3" type="ORF">BLA18112_07212</name>
</gene>